<name>A0A512AC24_STRCR</name>
<dbReference type="EMBL" id="BJYQ01000070">
    <property type="protein sequence ID" value="GEN97227.1"/>
    <property type="molecule type" value="Genomic_DNA"/>
</dbReference>
<dbReference type="Proteomes" id="UP000321868">
    <property type="component" value="Unassembled WGS sequence"/>
</dbReference>
<dbReference type="AlphaFoldDB" id="A0A512AC24"/>
<evidence type="ECO:0000313" key="2">
    <source>
        <dbReference type="Proteomes" id="UP000321868"/>
    </source>
</evidence>
<evidence type="ECO:0000313" key="1">
    <source>
        <dbReference type="EMBL" id="GEN97227.1"/>
    </source>
</evidence>
<proteinExistence type="predicted"/>
<sequence>MFKDALFSYLIIEILEKKSDKTNFIINLESRIPLESEIFNSCKGDFFIKFGIPINQKDSDCGMKAIRMII</sequence>
<organism evidence="1 2">
    <name type="scientific">Streptococcus cristatus</name>
    <dbReference type="NCBI Taxonomy" id="45634"/>
    <lineage>
        <taxon>Bacteria</taxon>
        <taxon>Bacillati</taxon>
        <taxon>Bacillota</taxon>
        <taxon>Bacilli</taxon>
        <taxon>Lactobacillales</taxon>
        <taxon>Streptococcaceae</taxon>
        <taxon>Streptococcus</taxon>
    </lineage>
</organism>
<gene>
    <name evidence="1" type="ORF">SOL01_11010</name>
</gene>
<accession>A0A512AC24</accession>
<comment type="caution">
    <text evidence="1">The sequence shown here is derived from an EMBL/GenBank/DDBJ whole genome shotgun (WGS) entry which is preliminary data.</text>
</comment>
<reference evidence="1 2" key="1">
    <citation type="submission" date="2019-07" db="EMBL/GenBank/DDBJ databases">
        <title>Whole genome shotgun sequence of Streptococcus oligofermentans NBRC 106105.</title>
        <authorList>
            <person name="Hosoyama A."/>
            <person name="Uohara A."/>
            <person name="Ohji S."/>
            <person name="Ichikawa N."/>
        </authorList>
    </citation>
    <scope>NUCLEOTIDE SEQUENCE [LARGE SCALE GENOMIC DNA]</scope>
    <source>
        <strain evidence="1 2">NBRC 106105</strain>
    </source>
</reference>
<protein>
    <submittedName>
        <fullName evidence="1">Uncharacterized protein</fullName>
    </submittedName>
</protein>